<keyword evidence="1" id="KW-1133">Transmembrane helix</keyword>
<dbReference type="Proteomes" id="UP000093629">
    <property type="component" value="Unassembled WGS sequence"/>
</dbReference>
<proteinExistence type="predicted"/>
<dbReference type="RefSeq" id="WP_065160399.1">
    <property type="nucleotide sequence ID" value="NZ_LZLQ01000124.1"/>
</dbReference>
<dbReference type="OrthoDB" id="4626183at2"/>
<keyword evidence="3" id="KW-1185">Reference proteome</keyword>
<reference evidence="2 3" key="1">
    <citation type="submission" date="2016-06" db="EMBL/GenBank/DDBJ databases">
        <authorList>
            <person name="Kjaerup R.B."/>
            <person name="Dalgaard T.S."/>
            <person name="Juul-Madsen H.R."/>
        </authorList>
    </citation>
    <scope>NUCLEOTIDE SEQUENCE [LARGE SCALE GENOMIC DNA]</scope>
    <source>
        <strain evidence="2 3">1245139.5</strain>
    </source>
</reference>
<keyword evidence="1" id="KW-0812">Transmembrane</keyword>
<evidence type="ECO:0000313" key="2">
    <source>
        <dbReference type="EMBL" id="OBK12695.1"/>
    </source>
</evidence>
<dbReference type="EMBL" id="LZLQ01000124">
    <property type="protein sequence ID" value="OBK12695.1"/>
    <property type="molecule type" value="Genomic_DNA"/>
</dbReference>
<accession>A0A1A3MUD9</accession>
<feature type="transmembrane region" description="Helical" evidence="1">
    <location>
        <begin position="110"/>
        <end position="131"/>
    </location>
</feature>
<comment type="caution">
    <text evidence="2">The sequence shown here is derived from an EMBL/GenBank/DDBJ whole genome shotgun (WGS) entry which is preliminary data.</text>
</comment>
<sequence length="253" mass="26901">MTGSGDGDRSLVEDAVKLLLASAPTGWTRLHAEFEPSSQPPVAQARVTVRTEEVPLAVPPEAVALIAEYQHRAAAASPPRRIVIECDSTGALSMRTGPVVESASRSRITLWLWGLAALASIAVLIVAVLGADRSEGPTLRPAAVTDSMTDAQAREAADTTVRAWVRERNAGHLANLEALTCPDSEGTVTDELNAVRRHERMPAMQVVSTGAFGRQGSLWALSTHFSNDKSVQFVLGVRRGELLVCRIAAAPVP</sequence>
<dbReference type="AlphaFoldDB" id="A0A1A3MUD9"/>
<evidence type="ECO:0000256" key="1">
    <source>
        <dbReference type="SAM" id="Phobius"/>
    </source>
</evidence>
<protein>
    <submittedName>
        <fullName evidence="2">Uncharacterized protein</fullName>
    </submittedName>
</protein>
<evidence type="ECO:0000313" key="3">
    <source>
        <dbReference type="Proteomes" id="UP000093629"/>
    </source>
</evidence>
<gene>
    <name evidence="2" type="ORF">A5636_11925</name>
</gene>
<name>A0A1A3MUD9_MYCAS</name>
<keyword evidence="1" id="KW-0472">Membrane</keyword>
<organism evidence="2 3">
    <name type="scientific">Mycobacterium asiaticum</name>
    <dbReference type="NCBI Taxonomy" id="1790"/>
    <lineage>
        <taxon>Bacteria</taxon>
        <taxon>Bacillati</taxon>
        <taxon>Actinomycetota</taxon>
        <taxon>Actinomycetes</taxon>
        <taxon>Mycobacteriales</taxon>
        <taxon>Mycobacteriaceae</taxon>
        <taxon>Mycobacterium</taxon>
    </lineage>
</organism>